<keyword evidence="1" id="KW-1133">Transmembrane helix</keyword>
<feature type="transmembrane region" description="Helical" evidence="1">
    <location>
        <begin position="347"/>
        <end position="366"/>
    </location>
</feature>
<dbReference type="RefSeq" id="WP_006149184.1">
    <property type="nucleotide sequence ID" value="NZ_AJTA01000040.1"/>
</dbReference>
<feature type="transmembrane region" description="Helical" evidence="1">
    <location>
        <begin position="524"/>
        <end position="542"/>
    </location>
</feature>
<feature type="transmembrane region" description="Helical" evidence="1">
    <location>
        <begin position="478"/>
        <end position="494"/>
    </location>
</feature>
<reference evidence="2 3" key="1">
    <citation type="submission" date="2010-12" db="EMBL/GenBank/DDBJ databases">
        <authorList>
            <person name="Muzny D."/>
            <person name="Qin X."/>
            <person name="Deng J."/>
            <person name="Jiang H."/>
            <person name="Liu Y."/>
            <person name="Qu J."/>
            <person name="Song X.-Z."/>
            <person name="Zhang L."/>
            <person name="Thornton R."/>
            <person name="Coyle M."/>
            <person name="Francisco L."/>
            <person name="Jackson L."/>
            <person name="Javaid M."/>
            <person name="Korchina V."/>
            <person name="Kovar C."/>
            <person name="Mata R."/>
            <person name="Mathew T."/>
            <person name="Ngo R."/>
            <person name="Nguyen L."/>
            <person name="Nguyen N."/>
            <person name="Okwuonu G."/>
            <person name="Ongeri F."/>
            <person name="Pham C."/>
            <person name="Simmons D."/>
            <person name="Wilczek-Boney K."/>
            <person name="Hale W."/>
            <person name="Jakkamsetti A."/>
            <person name="Pham P."/>
            <person name="Ruth R."/>
            <person name="San Lucas F."/>
            <person name="Warren J."/>
            <person name="Zhang J."/>
            <person name="Zhao Z."/>
            <person name="Zhou C."/>
            <person name="Zhu D."/>
            <person name="Lee S."/>
            <person name="Bess C."/>
            <person name="Blankenburg K."/>
            <person name="Forbes L."/>
            <person name="Fu Q."/>
            <person name="Gubbala S."/>
            <person name="Hirani K."/>
            <person name="Jayaseelan J.C."/>
            <person name="Lara F."/>
            <person name="Munidasa M."/>
            <person name="Palculict T."/>
            <person name="Patil S."/>
            <person name="Pu L.-L."/>
            <person name="Saada N."/>
            <person name="Tang L."/>
            <person name="Weissenberger G."/>
            <person name="Zhu Y."/>
            <person name="Hemphill L."/>
            <person name="Shang Y."/>
            <person name="Youmans B."/>
            <person name="Ayvaz T."/>
            <person name="Ross M."/>
            <person name="Santibanez J."/>
            <person name="Aqrawi P."/>
            <person name="Gross S."/>
            <person name="Joshi V."/>
            <person name="Fowler G."/>
            <person name="Nazareth L."/>
            <person name="Reid J."/>
            <person name="Worley K."/>
            <person name="Petrosino J."/>
            <person name="Highlander S."/>
            <person name="Gibbs R."/>
        </authorList>
    </citation>
    <scope>NUCLEOTIDE SEQUENCE [LARGE SCALE GENOMIC DNA]</scope>
    <source>
        <strain evidence="2 3">ATCC 700779</strain>
    </source>
</reference>
<dbReference type="GeneID" id="29746976"/>
<feature type="transmembrane region" description="Helical" evidence="1">
    <location>
        <begin position="378"/>
        <end position="398"/>
    </location>
</feature>
<accession>E8K242</accession>
<dbReference type="Proteomes" id="UP000002815">
    <property type="component" value="Unassembled WGS sequence"/>
</dbReference>
<comment type="caution">
    <text evidence="2">The sequence shown here is derived from an EMBL/GenBank/DDBJ whole genome shotgun (WGS) entry which is preliminary data.</text>
</comment>
<feature type="transmembrane region" description="Helical" evidence="1">
    <location>
        <begin position="93"/>
        <end position="110"/>
    </location>
</feature>
<keyword evidence="1" id="KW-0812">Transmembrane</keyword>
<evidence type="ECO:0000256" key="1">
    <source>
        <dbReference type="SAM" id="Phobius"/>
    </source>
</evidence>
<gene>
    <name evidence="2" type="ORF">HMPREF9423_1555</name>
</gene>
<feature type="transmembrane region" description="Helical" evidence="1">
    <location>
        <begin position="148"/>
        <end position="164"/>
    </location>
</feature>
<name>E8K242_9STRE</name>
<keyword evidence="3" id="KW-1185">Reference proteome</keyword>
<evidence type="ECO:0000313" key="2">
    <source>
        <dbReference type="EMBL" id="EFX36099.1"/>
    </source>
</evidence>
<feature type="transmembrane region" description="Helical" evidence="1">
    <location>
        <begin position="116"/>
        <end position="136"/>
    </location>
</feature>
<organism evidence="2 3">
    <name type="scientific">Streptococcus infantis ATCC 700779</name>
    <dbReference type="NCBI Taxonomy" id="889204"/>
    <lineage>
        <taxon>Bacteria</taxon>
        <taxon>Bacillati</taxon>
        <taxon>Bacillota</taxon>
        <taxon>Bacilli</taxon>
        <taxon>Lactobacillales</taxon>
        <taxon>Streptococcaceae</taxon>
        <taxon>Streptococcus</taxon>
    </lineage>
</organism>
<feature type="transmembrane region" description="Helical" evidence="1">
    <location>
        <begin position="319"/>
        <end position="338"/>
    </location>
</feature>
<feature type="transmembrane region" description="Helical" evidence="1">
    <location>
        <begin position="410"/>
        <end position="425"/>
    </location>
</feature>
<feature type="transmembrane region" description="Helical" evidence="1">
    <location>
        <begin position="500"/>
        <end position="517"/>
    </location>
</feature>
<dbReference type="eggNOG" id="COG4485">
    <property type="taxonomic scope" value="Bacteria"/>
</dbReference>
<feature type="transmembrane region" description="Helical" evidence="1">
    <location>
        <begin position="198"/>
        <end position="229"/>
    </location>
</feature>
<dbReference type="NCBIfam" id="NF047589">
    <property type="entry name" value="GlcsyltransPgfM1Strep"/>
    <property type="match status" value="1"/>
</dbReference>
<dbReference type="PATRIC" id="fig|889204.5.peg.1281"/>
<protein>
    <submittedName>
        <fullName evidence="2">Bacterial membrane protein YfhO</fullName>
    </submittedName>
</protein>
<sequence length="987" mass="112835">MENWLTHWQKLKEKNPKGVLYVSSALLPMTIMLVVWFFMGSYPFGNKSLMTIVFDQQYISFYGLLKNAILSGDLSSLTYSFTKSIGGDMIGELGYYLMSPFNFIYVLLPLKYIGLSVFLTIWLRYGAFGLSFAHLLIKRYKGAESKRWMVPLFATAYALSGMLVSYQMNVIFYDAMFMLPLVILYLEQLLDGKAAYPYAFVLGLTVFLQFYMGYMISLFVVLYACYYLSPRFSIEGTWKVKLKHYVQPLWDVFLYSILGVAAASILLVPVFFNLIESKGQAGGAMTFSMAFQINPLDILSKLTIGGFDAQSGWAAGPNLPNIYIGALGFIGFILYFVSRKIIKERRWAAGVVTLIFFTSFVNEFVSKIWHMGQNPAGFFFRFSWLFSFFMLLLAYQALKEKFKISRRGKLLSVVALVLSAIYFYTKDFTYLPKKQPEALTLFINSHFIAIVILVVSATAIGFYLYWKRSAKSQNEKERVLVIAAGSVVVLLLLLQTGYLFSRVVLTLLIYLAVLALLRPRMIRLAVVLLSTLTVFELGYNAYLSQVTFSYANVDKFVDGTLSVKRVTDKIQENADQPFYRIATTFAYSRTTPSLIGYPGLSTFSSNLERSTMNHFAYMGDQAGDEAIEYENGTPLTDALYGVRYYMDVKDLDPTEKEAHPERMYFTRFASRFDMNRYFTQKVYEDERYTVYENPNSFPLAYGTNDLVRNINFGRNNAIQNQNIILNSMEGVKKGEENYLDYFKPLAYGDVETENLTEENVDKEKGTAVYKRVDSSKDAVVRYRITPRTNLTYYFFVPASLNSEKDYSVLLNGKWFTHSKRNTQRQLWQIADNAENQESVLEFRFKTDKVDLSNAGVYRAEISQIQSALEKRKEQGLQVEKFSNTYIVGSVNITDGSKYMMTSIPYSEGWKVKVDGKDVPVTKAWNSFISFPITSGQHKVEFVFSQKGRVTGAVLTLISLTTLYIVRRDYKKDDKNQLKESQDAPSAD</sequence>
<feature type="transmembrane region" description="Helical" evidence="1">
    <location>
        <begin position="252"/>
        <end position="275"/>
    </location>
</feature>
<proteinExistence type="predicted"/>
<dbReference type="AlphaFoldDB" id="E8K242"/>
<dbReference type="Pfam" id="PF09586">
    <property type="entry name" value="YfhO"/>
    <property type="match status" value="1"/>
</dbReference>
<keyword evidence="1" id="KW-0472">Membrane</keyword>
<evidence type="ECO:0000313" key="3">
    <source>
        <dbReference type="Proteomes" id="UP000002815"/>
    </source>
</evidence>
<dbReference type="PANTHER" id="PTHR38454:SF1">
    <property type="entry name" value="INTEGRAL MEMBRANE PROTEIN"/>
    <property type="match status" value="1"/>
</dbReference>
<feature type="transmembrane region" description="Helical" evidence="1">
    <location>
        <begin position="20"/>
        <end position="39"/>
    </location>
</feature>
<dbReference type="PANTHER" id="PTHR38454">
    <property type="entry name" value="INTEGRAL MEMBRANE PROTEIN-RELATED"/>
    <property type="match status" value="1"/>
</dbReference>
<dbReference type="HOGENOM" id="CLU_008413_3_0_9"/>
<dbReference type="InterPro" id="IPR018580">
    <property type="entry name" value="Uncharacterised_YfhO"/>
</dbReference>
<dbReference type="EMBL" id="AEVD01000013">
    <property type="protein sequence ID" value="EFX36099.1"/>
    <property type="molecule type" value="Genomic_DNA"/>
</dbReference>
<feature type="transmembrane region" description="Helical" evidence="1">
    <location>
        <begin position="445"/>
        <end position="466"/>
    </location>
</feature>
<feature type="transmembrane region" description="Helical" evidence="1">
    <location>
        <begin position="59"/>
        <end position="81"/>
    </location>
</feature>